<evidence type="ECO:0000256" key="1">
    <source>
        <dbReference type="SAM" id="MobiDB-lite"/>
    </source>
</evidence>
<name>A0A2H3BF67_9AGAR</name>
<accession>A0A2H3BF67</accession>
<keyword evidence="3" id="KW-1185">Reference proteome</keyword>
<reference evidence="3" key="1">
    <citation type="journal article" date="2017" name="Nat. Ecol. Evol.">
        <title>Genome expansion and lineage-specific genetic innovations in the forest pathogenic fungi Armillaria.</title>
        <authorList>
            <person name="Sipos G."/>
            <person name="Prasanna A.N."/>
            <person name="Walter M.C."/>
            <person name="O'Connor E."/>
            <person name="Balint B."/>
            <person name="Krizsan K."/>
            <person name="Kiss B."/>
            <person name="Hess J."/>
            <person name="Varga T."/>
            <person name="Slot J."/>
            <person name="Riley R."/>
            <person name="Boka B."/>
            <person name="Rigling D."/>
            <person name="Barry K."/>
            <person name="Lee J."/>
            <person name="Mihaltcheva S."/>
            <person name="LaButti K."/>
            <person name="Lipzen A."/>
            <person name="Waldron R."/>
            <person name="Moloney N.M."/>
            <person name="Sperisen C."/>
            <person name="Kredics L."/>
            <person name="Vagvoelgyi C."/>
            <person name="Patrignani A."/>
            <person name="Fitzpatrick D."/>
            <person name="Nagy I."/>
            <person name="Doyle S."/>
            <person name="Anderson J.B."/>
            <person name="Grigoriev I.V."/>
            <person name="Gueldener U."/>
            <person name="Muensterkoetter M."/>
            <person name="Nagy L.G."/>
        </authorList>
    </citation>
    <scope>NUCLEOTIDE SEQUENCE [LARGE SCALE GENOMIC DNA]</scope>
    <source>
        <strain evidence="3">28-4</strain>
    </source>
</reference>
<dbReference type="EMBL" id="KZ293466">
    <property type="protein sequence ID" value="PBK62473.1"/>
    <property type="molecule type" value="Genomic_DNA"/>
</dbReference>
<dbReference type="Proteomes" id="UP000218334">
    <property type="component" value="Unassembled WGS sequence"/>
</dbReference>
<feature type="compositionally biased region" description="Basic and acidic residues" evidence="1">
    <location>
        <begin position="50"/>
        <end position="68"/>
    </location>
</feature>
<protein>
    <submittedName>
        <fullName evidence="2">Uncharacterized protein</fullName>
    </submittedName>
</protein>
<gene>
    <name evidence="2" type="ORF">ARMSODRAFT_1024886</name>
</gene>
<feature type="compositionally biased region" description="Pro residues" evidence="1">
    <location>
        <begin position="111"/>
        <end position="123"/>
    </location>
</feature>
<dbReference type="AlphaFoldDB" id="A0A2H3BF67"/>
<feature type="compositionally biased region" description="Pro residues" evidence="1">
    <location>
        <begin position="32"/>
        <end position="48"/>
    </location>
</feature>
<organism evidence="2 3">
    <name type="scientific">Armillaria solidipes</name>
    <dbReference type="NCBI Taxonomy" id="1076256"/>
    <lineage>
        <taxon>Eukaryota</taxon>
        <taxon>Fungi</taxon>
        <taxon>Dikarya</taxon>
        <taxon>Basidiomycota</taxon>
        <taxon>Agaricomycotina</taxon>
        <taxon>Agaricomycetes</taxon>
        <taxon>Agaricomycetidae</taxon>
        <taxon>Agaricales</taxon>
        <taxon>Marasmiineae</taxon>
        <taxon>Physalacriaceae</taxon>
        <taxon>Armillaria</taxon>
    </lineage>
</organism>
<evidence type="ECO:0000313" key="2">
    <source>
        <dbReference type="EMBL" id="PBK62473.1"/>
    </source>
</evidence>
<evidence type="ECO:0000313" key="3">
    <source>
        <dbReference type="Proteomes" id="UP000218334"/>
    </source>
</evidence>
<sequence length="136" mass="14768">MSYEKTMFLARAWAMGTHLFQRHTLPAHPENDPPPTIHAPLPQLPPTASPDREWSSRLEEIPHTHDTMRLVSSLLGTDPRAQMELPRAPTPALPHSEDPCLSPITLGSTPSPTPKSPALPPPTTCMSPVLSPAPSP</sequence>
<proteinExistence type="predicted"/>
<feature type="region of interest" description="Disordered" evidence="1">
    <location>
        <begin position="24"/>
        <end position="136"/>
    </location>
</feature>